<reference evidence="11 12" key="1">
    <citation type="submission" date="2020-02" db="EMBL/GenBank/DDBJ databases">
        <title>Genome assembly of a novel Clostridium senegalense strain.</title>
        <authorList>
            <person name="Gupta T.B."/>
            <person name="Jauregui R."/>
            <person name="Maclean P."/>
            <person name="Nawarathana A."/>
            <person name="Brightwell G."/>
        </authorList>
    </citation>
    <scope>NUCLEOTIDE SEQUENCE [LARGE SCALE GENOMIC DNA]</scope>
    <source>
        <strain evidence="11 12">AGRFS4</strain>
    </source>
</reference>
<dbReference type="UniPathway" id="UPA00556"/>
<dbReference type="Proteomes" id="UP000481872">
    <property type="component" value="Unassembled WGS sequence"/>
</dbReference>
<feature type="transmembrane region" description="Helical" evidence="10">
    <location>
        <begin position="358"/>
        <end position="383"/>
    </location>
</feature>
<dbReference type="GO" id="GO:0005886">
    <property type="term" value="C:plasma membrane"/>
    <property type="evidence" value="ECO:0007669"/>
    <property type="project" value="UniProtKB-SubCell"/>
</dbReference>
<evidence type="ECO:0000256" key="5">
    <source>
        <dbReference type="ARBA" id="ARBA00022692"/>
    </source>
</evidence>
<comment type="similarity">
    <text evidence="2 9">Belongs to the membrane-bound acyltransferase family.</text>
</comment>
<evidence type="ECO:0000256" key="10">
    <source>
        <dbReference type="SAM" id="Phobius"/>
    </source>
</evidence>
<evidence type="ECO:0000313" key="11">
    <source>
        <dbReference type="EMBL" id="NEU04691.1"/>
    </source>
</evidence>
<dbReference type="PIRSF" id="PIRSF016636">
    <property type="entry name" value="AlgI_DltB"/>
    <property type="match status" value="1"/>
</dbReference>
<dbReference type="RefSeq" id="WP_199869712.1">
    <property type="nucleotide sequence ID" value="NZ_JAAGPU010000011.1"/>
</dbReference>
<evidence type="ECO:0000256" key="8">
    <source>
        <dbReference type="ARBA" id="ARBA00023315"/>
    </source>
</evidence>
<keyword evidence="3 9" id="KW-1003">Cell membrane</keyword>
<keyword evidence="7 9" id="KW-0472">Membrane</keyword>
<evidence type="ECO:0000313" key="12">
    <source>
        <dbReference type="Proteomes" id="UP000481872"/>
    </source>
</evidence>
<dbReference type="PANTHER" id="PTHR13285">
    <property type="entry name" value="ACYLTRANSFERASE"/>
    <property type="match status" value="1"/>
</dbReference>
<evidence type="ECO:0000256" key="3">
    <source>
        <dbReference type="ARBA" id="ARBA00022475"/>
    </source>
</evidence>
<feature type="transmembrane region" description="Helical" evidence="10">
    <location>
        <begin position="325"/>
        <end position="343"/>
    </location>
</feature>
<comment type="pathway">
    <text evidence="9">Cell wall biogenesis; lipoteichoic acid biosynthesis.</text>
</comment>
<dbReference type="EC" id="2.3.1.-" evidence="9"/>
<dbReference type="GO" id="GO:0016746">
    <property type="term" value="F:acyltransferase activity"/>
    <property type="evidence" value="ECO:0007669"/>
    <property type="project" value="UniProtKB-KW"/>
</dbReference>
<keyword evidence="12" id="KW-1185">Reference proteome</keyword>
<dbReference type="AlphaFoldDB" id="A0A6M0H496"/>
<evidence type="ECO:0000256" key="2">
    <source>
        <dbReference type="ARBA" id="ARBA00010323"/>
    </source>
</evidence>
<gene>
    <name evidence="11" type="primary">dltB</name>
    <name evidence="11" type="ORF">G3M99_07390</name>
</gene>
<organism evidence="11 12">
    <name type="scientific">Clostridium senegalense</name>
    <dbReference type="NCBI Taxonomy" id="1465809"/>
    <lineage>
        <taxon>Bacteria</taxon>
        <taxon>Bacillati</taxon>
        <taxon>Bacillota</taxon>
        <taxon>Clostridia</taxon>
        <taxon>Eubacteriales</taxon>
        <taxon>Clostridiaceae</taxon>
        <taxon>Clostridium</taxon>
    </lineage>
</organism>
<dbReference type="GO" id="GO:0070395">
    <property type="term" value="P:lipoteichoic acid biosynthetic process"/>
    <property type="evidence" value="ECO:0007669"/>
    <property type="project" value="UniProtKB-UniRule"/>
</dbReference>
<feature type="transmembrane region" description="Helical" evidence="10">
    <location>
        <begin position="185"/>
        <end position="206"/>
    </location>
</feature>
<dbReference type="InterPro" id="IPR004299">
    <property type="entry name" value="MBOAT_fam"/>
</dbReference>
<evidence type="ECO:0000256" key="6">
    <source>
        <dbReference type="ARBA" id="ARBA00022989"/>
    </source>
</evidence>
<dbReference type="InterPro" id="IPR024194">
    <property type="entry name" value="Ac/AlaTfrase_AlgI/DltB"/>
</dbReference>
<feature type="transmembrane region" description="Helical" evidence="10">
    <location>
        <begin position="83"/>
        <end position="103"/>
    </location>
</feature>
<comment type="function">
    <text evidence="9">O-acyltransferase that catalyzes D-alanylation of both teichoic acid and lipoteichoic acid (LTA). D-alanylation of LTA plays an important role in modulating the properties of the cell wall in Gram-positive bacteria, influencing the net charge of the cell wall. Catalyzes D-alanylation from DltC carrier protein.</text>
</comment>
<dbReference type="Pfam" id="PF03062">
    <property type="entry name" value="MBOAT"/>
    <property type="match status" value="1"/>
</dbReference>
<proteinExistence type="inferred from homology"/>
<comment type="subcellular location">
    <subcellularLocation>
        <location evidence="1">Cell membrane</location>
        <topology evidence="1">Multi-pass membrane protein</topology>
    </subcellularLocation>
</comment>
<keyword evidence="5 10" id="KW-0812">Transmembrane</keyword>
<dbReference type="NCBIfam" id="TIGR04091">
    <property type="entry name" value="LTA_dltB"/>
    <property type="match status" value="1"/>
</dbReference>
<evidence type="ECO:0000256" key="4">
    <source>
        <dbReference type="ARBA" id="ARBA00022679"/>
    </source>
</evidence>
<keyword evidence="4 9" id="KW-0808">Transferase</keyword>
<dbReference type="InterPro" id="IPR051085">
    <property type="entry name" value="MB_O-acyltransferase"/>
</dbReference>
<dbReference type="InterPro" id="IPR024024">
    <property type="entry name" value="DltB"/>
</dbReference>
<name>A0A6M0H496_9CLOT</name>
<dbReference type="PANTHER" id="PTHR13285:SF23">
    <property type="entry name" value="TEICHOIC ACID D-ALANYLTRANSFERASE"/>
    <property type="match status" value="1"/>
</dbReference>
<feature type="transmembrane region" description="Helical" evidence="10">
    <location>
        <begin position="226"/>
        <end position="248"/>
    </location>
</feature>
<sequence>MIPFDGLLFFYIVSLLILPIIIMGLKGKKITNYSMMVNIVMILMIFSSSQKQLGQLVIFYILQLLLVKSYIVIRKRNDSRKILWVMIILSLLPLILVKWGHVISSQPKGFFGFLGVSYLSFKSLQMLIEIYDELIKEVKVLDFTYFMLFFPTISSGPIDRSRRFTEDISKPIEKDEYKLLLKEGILKIFLGVLYKFVIGALIYSLWMSKIGEDKNLLNIVSYMYAYSFYLFFDFAGYSLMAIGLSYIMGIKAPDNFNLPFISKDIKDFWNRWHMSLSFWFRDYFYTRFVMSALKGKWFKSRYTASYIGFILIMTTMGIWHGTEIFYIIYGLYQGCLIVLTDYYQRKSKFHKKNKKKNWYICLTTFVTFNLVCFGFLIFSGYLFK</sequence>
<evidence type="ECO:0000256" key="9">
    <source>
        <dbReference type="PIRNR" id="PIRNR016636"/>
    </source>
</evidence>
<keyword evidence="8 9" id="KW-0012">Acyltransferase</keyword>
<accession>A0A6M0H496</accession>
<keyword evidence="6 10" id="KW-1133">Transmembrane helix</keyword>
<dbReference type="PIRSF" id="PIRSF500216">
    <property type="entry name" value="DltB"/>
    <property type="match status" value="1"/>
</dbReference>
<evidence type="ECO:0000256" key="1">
    <source>
        <dbReference type="ARBA" id="ARBA00004651"/>
    </source>
</evidence>
<protein>
    <recommendedName>
        <fullName evidence="9">Teichoic acid D-alanyltransferase</fullName>
        <ecNumber evidence="9">2.3.1.-</ecNumber>
    </recommendedName>
</protein>
<evidence type="ECO:0000256" key="7">
    <source>
        <dbReference type="ARBA" id="ARBA00023136"/>
    </source>
</evidence>
<dbReference type="EMBL" id="JAAGPU010000011">
    <property type="protein sequence ID" value="NEU04691.1"/>
    <property type="molecule type" value="Genomic_DNA"/>
</dbReference>
<comment type="caution">
    <text evidence="11">The sequence shown here is derived from an EMBL/GenBank/DDBJ whole genome shotgun (WGS) entry which is preliminary data.</text>
</comment>
<feature type="transmembrane region" description="Helical" evidence="10">
    <location>
        <begin position="6"/>
        <end position="25"/>
    </location>
</feature>